<sequence length="186" mass="21779">MTLIEHFKTLYHVDDELELFFESISETREYAKGDLIFEPNSYLKHIYFIESGFTRVYYYKNRKDITHYFFGENSFSTGIESVFYQKPSLFGFQALAPSRITLLPFGPIRELSKQSITMNHIIEKILLDNLIDFSKRFYNSQFETAHERYESLLKENPTLLQNASLGHIASFLGVSQQTLSVIRGMK</sequence>
<dbReference type="SUPFAM" id="SSF51206">
    <property type="entry name" value="cAMP-binding domain-like"/>
    <property type="match status" value="1"/>
</dbReference>
<gene>
    <name evidence="2" type="ORF">EDC17_1003106</name>
</gene>
<evidence type="ECO:0000259" key="1">
    <source>
        <dbReference type="Pfam" id="PF00027"/>
    </source>
</evidence>
<proteinExistence type="predicted"/>
<dbReference type="Pfam" id="PF00027">
    <property type="entry name" value="cNMP_binding"/>
    <property type="match status" value="1"/>
</dbReference>
<name>A0A4R3W0Y9_9SPHI</name>
<dbReference type="Proteomes" id="UP000295197">
    <property type="component" value="Unassembled WGS sequence"/>
</dbReference>
<reference evidence="2 3" key="1">
    <citation type="submission" date="2019-03" db="EMBL/GenBank/DDBJ databases">
        <title>Genomic Encyclopedia of Type Strains, Phase IV (KMG-IV): sequencing the most valuable type-strain genomes for metagenomic binning, comparative biology and taxonomic classification.</title>
        <authorList>
            <person name="Goeker M."/>
        </authorList>
    </citation>
    <scope>NUCLEOTIDE SEQUENCE [LARGE SCALE GENOMIC DNA]</scope>
    <source>
        <strain evidence="2 3">DSM 22362</strain>
    </source>
</reference>
<dbReference type="EMBL" id="SMBZ01000003">
    <property type="protein sequence ID" value="TCV20007.1"/>
    <property type="molecule type" value="Genomic_DNA"/>
</dbReference>
<dbReference type="AlphaFoldDB" id="A0A4R3W0Y9"/>
<evidence type="ECO:0000313" key="3">
    <source>
        <dbReference type="Proteomes" id="UP000295197"/>
    </source>
</evidence>
<dbReference type="InterPro" id="IPR018490">
    <property type="entry name" value="cNMP-bd_dom_sf"/>
</dbReference>
<dbReference type="InterPro" id="IPR000595">
    <property type="entry name" value="cNMP-bd_dom"/>
</dbReference>
<comment type="caution">
    <text evidence="2">The sequence shown here is derived from an EMBL/GenBank/DDBJ whole genome shotgun (WGS) entry which is preliminary data.</text>
</comment>
<dbReference type="Gene3D" id="2.60.120.10">
    <property type="entry name" value="Jelly Rolls"/>
    <property type="match status" value="1"/>
</dbReference>
<keyword evidence="3" id="KW-1185">Reference proteome</keyword>
<dbReference type="OrthoDB" id="680421at2"/>
<dbReference type="CDD" id="cd00038">
    <property type="entry name" value="CAP_ED"/>
    <property type="match status" value="1"/>
</dbReference>
<evidence type="ECO:0000313" key="2">
    <source>
        <dbReference type="EMBL" id="TCV20007.1"/>
    </source>
</evidence>
<dbReference type="RefSeq" id="WP_132776487.1">
    <property type="nucleotide sequence ID" value="NZ_SMBZ01000003.1"/>
</dbReference>
<feature type="domain" description="Cyclic nucleotide-binding" evidence="1">
    <location>
        <begin position="28"/>
        <end position="114"/>
    </location>
</feature>
<dbReference type="InterPro" id="IPR014710">
    <property type="entry name" value="RmlC-like_jellyroll"/>
</dbReference>
<organism evidence="2 3">
    <name type="scientific">Sphingobacterium alimentarium</name>
    <dbReference type="NCBI Taxonomy" id="797292"/>
    <lineage>
        <taxon>Bacteria</taxon>
        <taxon>Pseudomonadati</taxon>
        <taxon>Bacteroidota</taxon>
        <taxon>Sphingobacteriia</taxon>
        <taxon>Sphingobacteriales</taxon>
        <taxon>Sphingobacteriaceae</taxon>
        <taxon>Sphingobacterium</taxon>
    </lineage>
</organism>
<accession>A0A4R3W0Y9</accession>
<protein>
    <submittedName>
        <fullName evidence="2">CRP-like cAMP-binding protein</fullName>
    </submittedName>
</protein>